<name>A0A7Z0DK10_9ACTN</name>
<feature type="domain" description="AMP-dependent synthetase/ligase" evidence="3">
    <location>
        <begin position="23"/>
        <end position="260"/>
    </location>
</feature>
<gene>
    <name evidence="5" type="ORF">BJ988_001400</name>
</gene>
<dbReference type="PROSITE" id="PS00455">
    <property type="entry name" value="AMP_BINDING"/>
    <property type="match status" value="1"/>
</dbReference>
<dbReference type="PANTHER" id="PTHR43201:SF5">
    <property type="entry name" value="MEDIUM-CHAIN ACYL-COA LIGASE ACSF2, MITOCHONDRIAL"/>
    <property type="match status" value="1"/>
</dbReference>
<dbReference type="GO" id="GO:0031956">
    <property type="term" value="F:medium-chain fatty acid-CoA ligase activity"/>
    <property type="evidence" value="ECO:0007669"/>
    <property type="project" value="TreeGrafter"/>
</dbReference>
<dbReference type="Pfam" id="PF00501">
    <property type="entry name" value="AMP-binding"/>
    <property type="match status" value="1"/>
</dbReference>
<dbReference type="GO" id="GO:0004467">
    <property type="term" value="F:long-chain fatty acid-CoA ligase activity"/>
    <property type="evidence" value="ECO:0007669"/>
    <property type="project" value="UniProtKB-EC"/>
</dbReference>
<dbReference type="PANTHER" id="PTHR43201">
    <property type="entry name" value="ACYL-COA SYNTHETASE"/>
    <property type="match status" value="1"/>
</dbReference>
<dbReference type="Gene3D" id="3.40.50.12780">
    <property type="entry name" value="N-terminal domain of ligase-like"/>
    <property type="match status" value="1"/>
</dbReference>
<dbReference type="EMBL" id="JACBZR010000001">
    <property type="protein sequence ID" value="NYI76752.1"/>
    <property type="molecule type" value="Genomic_DNA"/>
</dbReference>
<sequence length="398" mass="42535">MVIVDDKNAARISPDLTAPINVLVDPDVQAWGVDEAGRWPQVVDVPDRHPALIHYTSGTTGHPKGAVLPHVGVAATLSRTTTWVGSTADDTILINGSLAFIMHSTIAAMGHIAIGATVVLEERFHPAEAVGAIDLYDVTVIMWVPTMYVMVCEWLESHPTETAGSMESLRACVSSAASLPWSLVERMRALTGKTPHNAWGMTEGTPLTGFPPGATPVLDSIGPAIGDSELRVLGADGEELGAGEVGEIVFRSPSNMIEYYNRPEATAKTIIDGWVHSGDLGYRDEAENFYISGRISDTIIRGGANIYPAEVESVLTEHESVAEAAVVGVADERFGELPVAFVVPRSGVSVDDDALRRFCASRLAPYKVPVWIASVHDLPRGPTGKTLKRVLREQAASS</sequence>
<accession>A0A7Z0DK10</accession>
<dbReference type="InterPro" id="IPR020845">
    <property type="entry name" value="AMP-binding_CS"/>
</dbReference>
<dbReference type="InterPro" id="IPR025110">
    <property type="entry name" value="AMP-bd_C"/>
</dbReference>
<dbReference type="AlphaFoldDB" id="A0A7Z0DK10"/>
<dbReference type="InterPro" id="IPR042099">
    <property type="entry name" value="ANL_N_sf"/>
</dbReference>
<dbReference type="CDD" id="cd04433">
    <property type="entry name" value="AFD_class_I"/>
    <property type="match status" value="1"/>
</dbReference>
<dbReference type="SUPFAM" id="SSF56801">
    <property type="entry name" value="Acetyl-CoA synthetase-like"/>
    <property type="match status" value="1"/>
</dbReference>
<feature type="domain" description="AMP-binding enzyme C-terminal" evidence="4">
    <location>
        <begin position="310"/>
        <end position="385"/>
    </location>
</feature>
<dbReference type="Proteomes" id="UP000564496">
    <property type="component" value="Unassembled WGS sequence"/>
</dbReference>
<evidence type="ECO:0000259" key="4">
    <source>
        <dbReference type="Pfam" id="PF13193"/>
    </source>
</evidence>
<dbReference type="InterPro" id="IPR045851">
    <property type="entry name" value="AMP-bd_C_sf"/>
</dbReference>
<evidence type="ECO:0000313" key="6">
    <source>
        <dbReference type="Proteomes" id="UP000564496"/>
    </source>
</evidence>
<dbReference type="InterPro" id="IPR000873">
    <property type="entry name" value="AMP-dep_synth/lig_dom"/>
</dbReference>
<evidence type="ECO:0000256" key="1">
    <source>
        <dbReference type="ARBA" id="ARBA00006432"/>
    </source>
</evidence>
<dbReference type="EC" id="6.2.1.3" evidence="5"/>
<evidence type="ECO:0000313" key="5">
    <source>
        <dbReference type="EMBL" id="NYI76752.1"/>
    </source>
</evidence>
<organism evidence="5 6">
    <name type="scientific">Nocardioides panzhihuensis</name>
    <dbReference type="NCBI Taxonomy" id="860243"/>
    <lineage>
        <taxon>Bacteria</taxon>
        <taxon>Bacillati</taxon>
        <taxon>Actinomycetota</taxon>
        <taxon>Actinomycetes</taxon>
        <taxon>Propionibacteriales</taxon>
        <taxon>Nocardioidaceae</taxon>
        <taxon>Nocardioides</taxon>
    </lineage>
</organism>
<comment type="similarity">
    <text evidence="1">Belongs to the ATP-dependent AMP-binding enzyme family.</text>
</comment>
<protein>
    <submittedName>
        <fullName evidence="5">Long-chain acyl-CoA synthetase</fullName>
        <ecNumber evidence="5">6.2.1.3</ecNumber>
    </submittedName>
</protein>
<proteinExistence type="inferred from homology"/>
<dbReference type="Gene3D" id="3.30.300.30">
    <property type="match status" value="1"/>
</dbReference>
<evidence type="ECO:0000256" key="2">
    <source>
        <dbReference type="ARBA" id="ARBA00022598"/>
    </source>
</evidence>
<keyword evidence="6" id="KW-1185">Reference proteome</keyword>
<reference evidence="5 6" key="1">
    <citation type="submission" date="2020-07" db="EMBL/GenBank/DDBJ databases">
        <title>Sequencing the genomes of 1000 actinobacteria strains.</title>
        <authorList>
            <person name="Klenk H.-P."/>
        </authorList>
    </citation>
    <scope>NUCLEOTIDE SEQUENCE [LARGE SCALE GENOMIC DNA]</scope>
    <source>
        <strain evidence="5 6">DSM 26487</strain>
    </source>
</reference>
<dbReference type="Pfam" id="PF13193">
    <property type="entry name" value="AMP-binding_C"/>
    <property type="match status" value="1"/>
</dbReference>
<keyword evidence="2 5" id="KW-0436">Ligase</keyword>
<dbReference type="FunFam" id="3.30.300.30:FF:000008">
    <property type="entry name" value="2,3-dihydroxybenzoate-AMP ligase"/>
    <property type="match status" value="1"/>
</dbReference>
<comment type="caution">
    <text evidence="5">The sequence shown here is derived from an EMBL/GenBank/DDBJ whole genome shotgun (WGS) entry which is preliminary data.</text>
</comment>
<evidence type="ECO:0000259" key="3">
    <source>
        <dbReference type="Pfam" id="PF00501"/>
    </source>
</evidence>